<dbReference type="AlphaFoldDB" id="A0A3D4SVX6"/>
<evidence type="ECO:0000256" key="8">
    <source>
        <dbReference type="RuleBase" id="RU364100"/>
    </source>
</evidence>
<gene>
    <name evidence="9" type="ORF">DIW82_01205</name>
</gene>
<dbReference type="EC" id="3.4.-.-" evidence="8"/>
<keyword evidence="7" id="KW-0456">Lyase</keyword>
<proteinExistence type="inferred from homology"/>
<sequence>MCGRYVLFSATETYLGAVSGLLGEQVGVLPGADLPAVSWNVAPTHRVDVVRRWNGTPLLGPARWGYPAPWLSGGSGVLFNARGETAFDKPAFRGSEPCLVVMDGWYEWNAKRPFLVTGDGPLTVAGLCRVIDGDLRVTVVTGPSQDPVAWRSEER</sequence>
<dbReference type="GO" id="GO:0008233">
    <property type="term" value="F:peptidase activity"/>
    <property type="evidence" value="ECO:0007669"/>
    <property type="project" value="UniProtKB-KW"/>
</dbReference>
<evidence type="ECO:0000256" key="6">
    <source>
        <dbReference type="ARBA" id="ARBA00023125"/>
    </source>
</evidence>
<keyword evidence="4 8" id="KW-0378">Hydrolase</keyword>
<evidence type="ECO:0000256" key="7">
    <source>
        <dbReference type="ARBA" id="ARBA00023239"/>
    </source>
</evidence>
<name>A0A3D4SVX6_9CORY</name>
<dbReference type="GO" id="GO:0016829">
    <property type="term" value="F:lyase activity"/>
    <property type="evidence" value="ECO:0007669"/>
    <property type="project" value="UniProtKB-KW"/>
</dbReference>
<evidence type="ECO:0000256" key="2">
    <source>
        <dbReference type="ARBA" id="ARBA00022670"/>
    </source>
</evidence>
<evidence type="ECO:0000256" key="3">
    <source>
        <dbReference type="ARBA" id="ARBA00022763"/>
    </source>
</evidence>
<feature type="non-terminal residue" evidence="9">
    <location>
        <position position="155"/>
    </location>
</feature>
<dbReference type="EMBL" id="DQID01000029">
    <property type="protein sequence ID" value="HCT13434.1"/>
    <property type="molecule type" value="Genomic_DNA"/>
</dbReference>
<dbReference type="STRING" id="863239.GCA_000213935_02036"/>
<comment type="caution">
    <text evidence="9">The sequence shown here is derived from an EMBL/GenBank/DDBJ whole genome shotgun (WGS) entry which is preliminary data.</text>
</comment>
<reference evidence="9 10" key="1">
    <citation type="journal article" date="2018" name="Nat. Biotechnol.">
        <title>A standardized bacterial taxonomy based on genome phylogeny substantially revises the tree of life.</title>
        <authorList>
            <person name="Parks D.H."/>
            <person name="Chuvochina M."/>
            <person name="Waite D.W."/>
            <person name="Rinke C."/>
            <person name="Skarshewski A."/>
            <person name="Chaumeil P.A."/>
            <person name="Hugenholtz P."/>
        </authorList>
    </citation>
    <scope>NUCLEOTIDE SEQUENCE [LARGE SCALE GENOMIC DNA]</scope>
    <source>
        <strain evidence="9">UBA11247</strain>
    </source>
</reference>
<evidence type="ECO:0000313" key="9">
    <source>
        <dbReference type="EMBL" id="HCT13434.1"/>
    </source>
</evidence>
<evidence type="ECO:0000256" key="1">
    <source>
        <dbReference type="ARBA" id="ARBA00008136"/>
    </source>
</evidence>
<dbReference type="PANTHER" id="PTHR13604:SF0">
    <property type="entry name" value="ABASIC SITE PROCESSING PROTEIN HMCES"/>
    <property type="match status" value="1"/>
</dbReference>
<dbReference type="GO" id="GO:0006508">
    <property type="term" value="P:proteolysis"/>
    <property type="evidence" value="ECO:0007669"/>
    <property type="project" value="UniProtKB-KW"/>
</dbReference>
<dbReference type="PANTHER" id="PTHR13604">
    <property type="entry name" value="DC12-RELATED"/>
    <property type="match status" value="1"/>
</dbReference>
<dbReference type="InterPro" id="IPR036590">
    <property type="entry name" value="SRAP-like"/>
</dbReference>
<keyword evidence="3" id="KW-0227">DNA damage</keyword>
<dbReference type="Pfam" id="PF02586">
    <property type="entry name" value="SRAP"/>
    <property type="match status" value="1"/>
</dbReference>
<dbReference type="SUPFAM" id="SSF143081">
    <property type="entry name" value="BB1717-like"/>
    <property type="match status" value="1"/>
</dbReference>
<evidence type="ECO:0000256" key="5">
    <source>
        <dbReference type="ARBA" id="ARBA00023124"/>
    </source>
</evidence>
<dbReference type="Proteomes" id="UP000261739">
    <property type="component" value="Unassembled WGS sequence"/>
</dbReference>
<dbReference type="InterPro" id="IPR003738">
    <property type="entry name" value="SRAP"/>
</dbReference>
<dbReference type="GO" id="GO:0106300">
    <property type="term" value="P:protein-DNA covalent cross-linking repair"/>
    <property type="evidence" value="ECO:0007669"/>
    <property type="project" value="InterPro"/>
</dbReference>
<evidence type="ECO:0000256" key="4">
    <source>
        <dbReference type="ARBA" id="ARBA00022801"/>
    </source>
</evidence>
<accession>A0A3D4SVX6</accession>
<protein>
    <recommendedName>
        <fullName evidence="8">Abasic site processing protein</fullName>
        <ecNumber evidence="8">3.4.-.-</ecNumber>
    </recommendedName>
</protein>
<keyword evidence="2 8" id="KW-0645">Protease</keyword>
<evidence type="ECO:0000313" key="10">
    <source>
        <dbReference type="Proteomes" id="UP000261739"/>
    </source>
</evidence>
<comment type="similarity">
    <text evidence="1 8">Belongs to the SOS response-associated peptidase family.</text>
</comment>
<keyword evidence="6" id="KW-0238">DNA-binding</keyword>
<organism evidence="9 10">
    <name type="scientific">Corynebacterium nuruki</name>
    <dbReference type="NCBI Taxonomy" id="1032851"/>
    <lineage>
        <taxon>Bacteria</taxon>
        <taxon>Bacillati</taxon>
        <taxon>Actinomycetota</taxon>
        <taxon>Actinomycetes</taxon>
        <taxon>Mycobacteriales</taxon>
        <taxon>Corynebacteriaceae</taxon>
        <taxon>Corynebacterium</taxon>
    </lineage>
</organism>
<keyword evidence="5" id="KW-0190">Covalent protein-DNA linkage</keyword>
<dbReference type="GO" id="GO:0003697">
    <property type="term" value="F:single-stranded DNA binding"/>
    <property type="evidence" value="ECO:0007669"/>
    <property type="project" value="InterPro"/>
</dbReference>
<dbReference type="Gene3D" id="3.90.1680.10">
    <property type="entry name" value="SOS response associated peptidase-like"/>
    <property type="match status" value="1"/>
</dbReference>